<keyword evidence="1" id="KW-1133">Transmembrane helix</keyword>
<evidence type="ECO:0000313" key="3">
    <source>
        <dbReference type="Proteomes" id="UP000249239"/>
    </source>
</evidence>
<dbReference type="EMBL" id="QKZK01000006">
    <property type="protein sequence ID" value="PZX18591.1"/>
    <property type="molecule type" value="Genomic_DNA"/>
</dbReference>
<evidence type="ECO:0000256" key="1">
    <source>
        <dbReference type="SAM" id="Phobius"/>
    </source>
</evidence>
<dbReference type="AlphaFoldDB" id="A0A2W7NDU6"/>
<organism evidence="2 3">
    <name type="scientific">Breznakibacter xylanolyticus</name>
    <dbReference type="NCBI Taxonomy" id="990"/>
    <lineage>
        <taxon>Bacteria</taxon>
        <taxon>Pseudomonadati</taxon>
        <taxon>Bacteroidota</taxon>
        <taxon>Bacteroidia</taxon>
        <taxon>Marinilabiliales</taxon>
        <taxon>Marinilabiliaceae</taxon>
        <taxon>Breznakibacter</taxon>
    </lineage>
</organism>
<evidence type="ECO:0000313" key="2">
    <source>
        <dbReference type="EMBL" id="PZX18591.1"/>
    </source>
</evidence>
<sequence>MYLMPIPVEFNLIKTVVLRGVLLFMFSALMTGISLQAQKHYITNLYVYDLYLMNPAAAGFYKNCFIANGYVQKQWFGTDDSPSTQILSAQTALSESLGSGTYIYNDKNGFFKEMGLQQSFSYEVMIAKNSRTKSFTKLMFGLSLNLEQSSLSYDGLTNDELMDPVVMNGSDNGWGLNANTGMILLSRNFHMGVSVTNLFSQPNSMMESDLEPNVPKDLHLYMSSVFKWPGIDLYIEPLLYYRRNSQANSRMDLNAKLTVPTMNSDLSFWGLLAYRRTMDKDAGIDLGSAVTVGTIYKRINFGLEYQLGHTSAQSHYGSYYQLILGYRFCHDRFNGAIDCPGKKKGKRVNDKYTSY</sequence>
<comment type="caution">
    <text evidence="2">The sequence shown here is derived from an EMBL/GenBank/DDBJ whole genome shotgun (WGS) entry which is preliminary data.</text>
</comment>
<dbReference type="Proteomes" id="UP000249239">
    <property type="component" value="Unassembled WGS sequence"/>
</dbReference>
<accession>A0A2W7NDU6</accession>
<dbReference type="NCBIfam" id="TIGR03519">
    <property type="entry name" value="T9SS_PorP_fam"/>
    <property type="match status" value="1"/>
</dbReference>
<name>A0A2W7NDU6_9BACT</name>
<keyword evidence="1" id="KW-0812">Transmembrane</keyword>
<protein>
    <submittedName>
        <fullName evidence="2">Type IX secretion system PorP/SprF family membrane protein</fullName>
    </submittedName>
</protein>
<feature type="transmembrane region" description="Helical" evidence="1">
    <location>
        <begin position="12"/>
        <end position="35"/>
    </location>
</feature>
<keyword evidence="3" id="KW-1185">Reference proteome</keyword>
<reference evidence="2 3" key="1">
    <citation type="submission" date="2018-06" db="EMBL/GenBank/DDBJ databases">
        <title>Genomic Encyclopedia of Archaeal and Bacterial Type Strains, Phase II (KMG-II): from individual species to whole genera.</title>
        <authorList>
            <person name="Goeker M."/>
        </authorList>
    </citation>
    <scope>NUCLEOTIDE SEQUENCE [LARGE SCALE GENOMIC DNA]</scope>
    <source>
        <strain evidence="2 3">DSM 6779</strain>
    </source>
</reference>
<dbReference type="Pfam" id="PF11751">
    <property type="entry name" value="PorP_SprF"/>
    <property type="match status" value="1"/>
</dbReference>
<proteinExistence type="predicted"/>
<dbReference type="InterPro" id="IPR019861">
    <property type="entry name" value="PorP/SprF_Bacteroidetes"/>
</dbReference>
<keyword evidence="1" id="KW-0472">Membrane</keyword>
<gene>
    <name evidence="2" type="ORF">LX69_00984</name>
</gene>